<gene>
    <name evidence="2" type="ORF">GGR46_004268</name>
</gene>
<name>A0A7W6JY59_9SPHN</name>
<dbReference type="PANTHER" id="PTHR36503:SF2">
    <property type="entry name" value="BLR2408 PROTEIN"/>
    <property type="match status" value="1"/>
</dbReference>
<evidence type="ECO:0000259" key="1">
    <source>
        <dbReference type="PROSITE" id="PS51819"/>
    </source>
</evidence>
<sequence length="146" mass="16026">MTQMIFVNLPVNDVAKSTAFYEAIGCTKDARFSNEQASAMQLSDTIVFMILSRDFFQTFTPKPIADAHAVTEALICISRDSREAVDTIVEAAGKAGGKADVREKQDMGFMYGRSFEDPDGHIFEPMFMDMEAAMAAFPEGPAHEPA</sequence>
<dbReference type="InterPro" id="IPR029068">
    <property type="entry name" value="Glyas_Bleomycin-R_OHBP_Dase"/>
</dbReference>
<dbReference type="SUPFAM" id="SSF54593">
    <property type="entry name" value="Glyoxalase/Bleomycin resistance protein/Dihydroxybiphenyl dioxygenase"/>
    <property type="match status" value="1"/>
</dbReference>
<dbReference type="RefSeq" id="WP_183999975.1">
    <property type="nucleotide sequence ID" value="NZ_JACIEH010000003.1"/>
</dbReference>
<dbReference type="AlphaFoldDB" id="A0A7W6JY59"/>
<proteinExistence type="predicted"/>
<organism evidence="2 3">
    <name type="scientific">Sphingomonas kyeonggiensis</name>
    <dbReference type="NCBI Taxonomy" id="1268553"/>
    <lineage>
        <taxon>Bacteria</taxon>
        <taxon>Pseudomonadati</taxon>
        <taxon>Pseudomonadota</taxon>
        <taxon>Alphaproteobacteria</taxon>
        <taxon>Sphingomonadales</taxon>
        <taxon>Sphingomonadaceae</taxon>
        <taxon>Sphingomonas</taxon>
    </lineage>
</organism>
<dbReference type="PROSITE" id="PS51819">
    <property type="entry name" value="VOC"/>
    <property type="match status" value="1"/>
</dbReference>
<dbReference type="PANTHER" id="PTHR36503">
    <property type="entry name" value="BLR2520 PROTEIN"/>
    <property type="match status" value="1"/>
</dbReference>
<reference evidence="2 3" key="1">
    <citation type="submission" date="2020-08" db="EMBL/GenBank/DDBJ databases">
        <title>Genomic Encyclopedia of Type Strains, Phase IV (KMG-IV): sequencing the most valuable type-strain genomes for metagenomic binning, comparative biology and taxonomic classification.</title>
        <authorList>
            <person name="Goeker M."/>
        </authorList>
    </citation>
    <scope>NUCLEOTIDE SEQUENCE [LARGE SCALE GENOMIC DNA]</scope>
    <source>
        <strain evidence="2 3">DSM 101806</strain>
    </source>
</reference>
<dbReference type="InterPro" id="IPR004360">
    <property type="entry name" value="Glyas_Fos-R_dOase_dom"/>
</dbReference>
<feature type="domain" description="VOC" evidence="1">
    <location>
        <begin position="3"/>
        <end position="128"/>
    </location>
</feature>
<protein>
    <recommendedName>
        <fullName evidence="1">VOC domain-containing protein</fullName>
    </recommendedName>
</protein>
<dbReference type="Proteomes" id="UP000557392">
    <property type="component" value="Unassembled WGS sequence"/>
</dbReference>
<dbReference type="Pfam" id="PF00903">
    <property type="entry name" value="Glyoxalase"/>
    <property type="match status" value="1"/>
</dbReference>
<keyword evidence="3" id="KW-1185">Reference proteome</keyword>
<accession>A0A7W6JY59</accession>
<evidence type="ECO:0000313" key="2">
    <source>
        <dbReference type="EMBL" id="MBB4100696.1"/>
    </source>
</evidence>
<evidence type="ECO:0000313" key="3">
    <source>
        <dbReference type="Proteomes" id="UP000557392"/>
    </source>
</evidence>
<comment type="caution">
    <text evidence="2">The sequence shown here is derived from an EMBL/GenBank/DDBJ whole genome shotgun (WGS) entry which is preliminary data.</text>
</comment>
<dbReference type="Gene3D" id="3.10.180.10">
    <property type="entry name" value="2,3-Dihydroxybiphenyl 1,2-Dioxygenase, domain 1"/>
    <property type="match status" value="1"/>
</dbReference>
<dbReference type="EMBL" id="JACIEH010000003">
    <property type="protein sequence ID" value="MBB4100696.1"/>
    <property type="molecule type" value="Genomic_DNA"/>
</dbReference>
<dbReference type="InterPro" id="IPR037523">
    <property type="entry name" value="VOC_core"/>
</dbReference>